<feature type="transmembrane region" description="Helical" evidence="6">
    <location>
        <begin position="115"/>
        <end position="138"/>
    </location>
</feature>
<comment type="caution">
    <text evidence="7">The sequence shown here is derived from an EMBL/GenBank/DDBJ whole genome shotgun (WGS) entry which is preliminary data.</text>
</comment>
<evidence type="ECO:0000256" key="1">
    <source>
        <dbReference type="ARBA" id="ARBA00004651"/>
    </source>
</evidence>
<feature type="transmembrane region" description="Helical" evidence="6">
    <location>
        <begin position="323"/>
        <end position="343"/>
    </location>
</feature>
<keyword evidence="5 6" id="KW-0472">Membrane</keyword>
<comment type="subcellular location">
    <subcellularLocation>
        <location evidence="1">Cell membrane</location>
        <topology evidence="1">Multi-pass membrane protein</topology>
    </subcellularLocation>
</comment>
<evidence type="ECO:0000313" key="7">
    <source>
        <dbReference type="EMBL" id="MCX5615112.1"/>
    </source>
</evidence>
<feature type="transmembrane region" description="Helical" evidence="6">
    <location>
        <begin position="349"/>
        <end position="373"/>
    </location>
</feature>
<keyword evidence="2" id="KW-1003">Cell membrane</keyword>
<evidence type="ECO:0000256" key="2">
    <source>
        <dbReference type="ARBA" id="ARBA00022475"/>
    </source>
</evidence>
<dbReference type="PANTHER" id="PTHR33529:SF6">
    <property type="entry name" value="YJGP_YJGQ FAMILY PERMEASE"/>
    <property type="match status" value="1"/>
</dbReference>
<keyword evidence="4 6" id="KW-1133">Transmembrane helix</keyword>
<feature type="transmembrane region" description="Helical" evidence="6">
    <location>
        <begin position="76"/>
        <end position="94"/>
    </location>
</feature>
<name>A0ABT3W7Q6_9PROT</name>
<dbReference type="PANTHER" id="PTHR33529">
    <property type="entry name" value="SLR0882 PROTEIN-RELATED"/>
    <property type="match status" value="1"/>
</dbReference>
<sequence>MALQHTPPPLFRHVTSLALLDRYILHHLLMGLIALTGGATALIWLTQSLHFIGMVVQHGLSLLAFLHLTLLMVPSFISVILPVTTFLITLWFYHRLAGDRELTVLQAMGLSPLRLARPGLIGAGLACLTGYGLSLWAAPIAYHHFHRYELEIRNRAAAFLLEEGVFTPVSKGMTVYIHERRSDDSFGGIMIEDDRNPAYPVTILAEDGLTTPQGDLLRLVLHNGSRHTLNRHTGQISTLYFQLETVDIGSAHHQTFAPDVAELPLSALFSPQGNLSRHNRNKLLIEGWTRLTNPLACLSYAMIALLCVLQSRFSRHATFLRPTLAVLIVVLLMILSLILKHLAEGNPAFVPLLWAEVLLPSLMGGGSLLWASIRHKTPSTSMAR</sequence>
<keyword evidence="3 6" id="KW-0812">Transmembrane</keyword>
<keyword evidence="8" id="KW-1185">Reference proteome</keyword>
<dbReference type="RefSeq" id="WP_266106974.1">
    <property type="nucleotide sequence ID" value="NZ_JANIDW010000003.1"/>
</dbReference>
<feature type="transmembrane region" description="Helical" evidence="6">
    <location>
        <begin position="24"/>
        <end position="44"/>
    </location>
</feature>
<proteinExistence type="predicted"/>
<evidence type="ECO:0000256" key="4">
    <source>
        <dbReference type="ARBA" id="ARBA00022989"/>
    </source>
</evidence>
<protein>
    <submittedName>
        <fullName evidence="7">LptF/LptG family permease</fullName>
    </submittedName>
</protein>
<dbReference type="InterPro" id="IPR005495">
    <property type="entry name" value="LptG/LptF_permease"/>
</dbReference>
<dbReference type="Pfam" id="PF03739">
    <property type="entry name" value="LptF_LptG"/>
    <property type="match status" value="1"/>
</dbReference>
<gene>
    <name evidence="7" type="ORF">NQF64_07630</name>
</gene>
<evidence type="ECO:0000256" key="3">
    <source>
        <dbReference type="ARBA" id="ARBA00022692"/>
    </source>
</evidence>
<dbReference type="Proteomes" id="UP001165648">
    <property type="component" value="Unassembled WGS sequence"/>
</dbReference>
<evidence type="ECO:0000313" key="8">
    <source>
        <dbReference type="Proteomes" id="UP001165648"/>
    </source>
</evidence>
<evidence type="ECO:0000256" key="6">
    <source>
        <dbReference type="SAM" id="Phobius"/>
    </source>
</evidence>
<organism evidence="7 8">
    <name type="scientific">Bombella saccharophila</name>
    <dbReference type="NCBI Taxonomy" id="2967338"/>
    <lineage>
        <taxon>Bacteria</taxon>
        <taxon>Pseudomonadati</taxon>
        <taxon>Pseudomonadota</taxon>
        <taxon>Alphaproteobacteria</taxon>
        <taxon>Acetobacterales</taxon>
        <taxon>Acetobacteraceae</taxon>
        <taxon>Bombella</taxon>
    </lineage>
</organism>
<reference evidence="7 8" key="1">
    <citation type="submission" date="2022-07" db="EMBL/GenBank/DDBJ databases">
        <title>Bombella genomes.</title>
        <authorList>
            <person name="Harer L."/>
            <person name="Styblova S."/>
            <person name="Ehrmann M."/>
        </authorList>
    </citation>
    <scope>NUCLEOTIDE SEQUENCE [LARGE SCALE GENOMIC DNA]</scope>
    <source>
        <strain evidence="7 8">TMW 2.2558</strain>
    </source>
</reference>
<accession>A0ABT3W7Q6</accession>
<dbReference type="EMBL" id="JANIDW010000003">
    <property type="protein sequence ID" value="MCX5615112.1"/>
    <property type="molecule type" value="Genomic_DNA"/>
</dbReference>
<evidence type="ECO:0000256" key="5">
    <source>
        <dbReference type="ARBA" id="ARBA00023136"/>
    </source>
</evidence>